<accession>A0A380DUX9</accession>
<gene>
    <name evidence="1" type="ORF">NCTC6133_01962</name>
</gene>
<dbReference type="AlphaFoldDB" id="A0A380DUX9"/>
<dbReference type="Proteomes" id="UP000255091">
    <property type="component" value="Unassembled WGS sequence"/>
</dbReference>
<dbReference type="EMBL" id="UHAP01000001">
    <property type="protein sequence ID" value="SUK49199.1"/>
    <property type="molecule type" value="Genomic_DNA"/>
</dbReference>
<sequence length="55" mass="6292">MQQRAQNDEVVKKQLINDKMSDAMQDFDEIVNSDDAWSETLEITSKGTFKASIQI</sequence>
<evidence type="ECO:0000313" key="1">
    <source>
        <dbReference type="EMBL" id="SUK49199.1"/>
    </source>
</evidence>
<reference evidence="1 2" key="1">
    <citation type="submission" date="2018-06" db="EMBL/GenBank/DDBJ databases">
        <authorList>
            <consortium name="Pathogen Informatics"/>
            <person name="Doyle S."/>
        </authorList>
    </citation>
    <scope>NUCLEOTIDE SEQUENCE [LARGE SCALE GENOMIC DNA]</scope>
    <source>
        <strain evidence="1 2">NCTC6133</strain>
    </source>
</reference>
<organism evidence="1 2">
    <name type="scientific">Staphylococcus aureus</name>
    <dbReference type="NCBI Taxonomy" id="1280"/>
    <lineage>
        <taxon>Bacteria</taxon>
        <taxon>Bacillati</taxon>
        <taxon>Bacillota</taxon>
        <taxon>Bacilli</taxon>
        <taxon>Bacillales</taxon>
        <taxon>Staphylococcaceae</taxon>
        <taxon>Staphylococcus</taxon>
    </lineage>
</organism>
<protein>
    <submittedName>
        <fullName evidence="1">E family protein</fullName>
    </submittedName>
</protein>
<name>A0A380DUX9_STAAU</name>
<proteinExistence type="predicted"/>
<evidence type="ECO:0000313" key="2">
    <source>
        <dbReference type="Proteomes" id="UP000255091"/>
    </source>
</evidence>